<dbReference type="GO" id="GO:0003677">
    <property type="term" value="F:DNA binding"/>
    <property type="evidence" value="ECO:0007669"/>
    <property type="project" value="UniProtKB-UniRule"/>
</dbReference>
<evidence type="ECO:0000313" key="4">
    <source>
        <dbReference type="EMBL" id="PWJ20211.1"/>
    </source>
</evidence>
<dbReference type="SUPFAM" id="SSF46894">
    <property type="entry name" value="C-terminal effector domain of the bipartite response regulators"/>
    <property type="match status" value="1"/>
</dbReference>
<evidence type="ECO:0000313" key="6">
    <source>
        <dbReference type="Proteomes" id="UP000245839"/>
    </source>
</evidence>
<dbReference type="Proteomes" id="UP000245839">
    <property type="component" value="Unassembled WGS sequence"/>
</dbReference>
<dbReference type="CDD" id="cd00383">
    <property type="entry name" value="trans_reg_C"/>
    <property type="match status" value="1"/>
</dbReference>
<dbReference type="InterPro" id="IPR036388">
    <property type="entry name" value="WH-like_DNA-bd_sf"/>
</dbReference>
<dbReference type="Proteomes" id="UP000251571">
    <property type="component" value="Unassembled WGS sequence"/>
</dbReference>
<sequence length="94" mass="10623">MIESGAQVFDSASLRVCLDGIEIELSKQDHDVLPLLLTNQGRVLSHERILNAVWRLNADRLTNVVDVYVGGLHRKLKTEGERIVIPRNVGYRMT</sequence>
<keyword evidence="1 2" id="KW-0238">DNA-binding</keyword>
<reference evidence="4 6" key="2">
    <citation type="submission" date="2018-03" db="EMBL/GenBank/DDBJ databases">
        <title>Genomic Encyclopedia of Archaeal and Bacterial Type Strains, Phase II (KMG-II): from individual species to whole genera.</title>
        <authorList>
            <person name="Goeker M."/>
        </authorList>
    </citation>
    <scope>NUCLEOTIDE SEQUENCE [LARGE SCALE GENOMIC DNA]</scope>
    <source>
        <strain evidence="4 6">DSM 25227</strain>
    </source>
</reference>
<accession>A0A2Y9AJ81</accession>
<proteinExistence type="predicted"/>
<feature type="domain" description="OmpR/PhoB-type" evidence="3">
    <location>
        <begin position="1"/>
        <end position="94"/>
    </location>
</feature>
<evidence type="ECO:0000313" key="7">
    <source>
        <dbReference type="Proteomes" id="UP000251571"/>
    </source>
</evidence>
<dbReference type="PROSITE" id="PS51755">
    <property type="entry name" value="OMPR_PHOB"/>
    <property type="match status" value="1"/>
</dbReference>
<keyword evidence="6" id="KW-1185">Reference proteome</keyword>
<dbReference type="RefSeq" id="WP_245947347.1">
    <property type="nucleotide sequence ID" value="NZ_QGDJ01000003.1"/>
</dbReference>
<dbReference type="InterPro" id="IPR016032">
    <property type="entry name" value="Sig_transdc_resp-reg_C-effctor"/>
</dbReference>
<dbReference type="Gene3D" id="1.10.10.10">
    <property type="entry name" value="Winged helix-like DNA-binding domain superfamily/Winged helix DNA-binding domain"/>
    <property type="match status" value="1"/>
</dbReference>
<feature type="DNA-binding region" description="OmpR/PhoB-type" evidence="2">
    <location>
        <begin position="1"/>
        <end position="94"/>
    </location>
</feature>
<dbReference type="EMBL" id="UETC01000003">
    <property type="protein sequence ID" value="SSA44205.1"/>
    <property type="molecule type" value="Genomic_DNA"/>
</dbReference>
<protein>
    <submittedName>
        <fullName evidence="4">Two-component system KDP operon response regulator KdpE</fullName>
    </submittedName>
    <submittedName>
        <fullName evidence="5">Two-component system, OmpR family, KDP operon response regulator KdpE</fullName>
    </submittedName>
</protein>
<evidence type="ECO:0000259" key="3">
    <source>
        <dbReference type="PROSITE" id="PS51755"/>
    </source>
</evidence>
<organism evidence="5 7">
    <name type="scientific">Jannaschia seohaensis</name>
    <dbReference type="NCBI Taxonomy" id="475081"/>
    <lineage>
        <taxon>Bacteria</taxon>
        <taxon>Pseudomonadati</taxon>
        <taxon>Pseudomonadota</taxon>
        <taxon>Alphaproteobacteria</taxon>
        <taxon>Rhodobacterales</taxon>
        <taxon>Roseobacteraceae</taxon>
        <taxon>Jannaschia</taxon>
    </lineage>
</organism>
<name>A0A2Y9AJ81_9RHOB</name>
<dbReference type="Pfam" id="PF00486">
    <property type="entry name" value="Trans_reg_C"/>
    <property type="match status" value="1"/>
</dbReference>
<dbReference type="GO" id="GO:0000160">
    <property type="term" value="P:phosphorelay signal transduction system"/>
    <property type="evidence" value="ECO:0007669"/>
    <property type="project" value="InterPro"/>
</dbReference>
<evidence type="ECO:0000256" key="1">
    <source>
        <dbReference type="ARBA" id="ARBA00023125"/>
    </source>
</evidence>
<dbReference type="GO" id="GO:0006355">
    <property type="term" value="P:regulation of DNA-templated transcription"/>
    <property type="evidence" value="ECO:0007669"/>
    <property type="project" value="InterPro"/>
</dbReference>
<dbReference type="AlphaFoldDB" id="A0A2Y9AJ81"/>
<dbReference type="EMBL" id="QGDJ01000003">
    <property type="protein sequence ID" value="PWJ20211.1"/>
    <property type="molecule type" value="Genomic_DNA"/>
</dbReference>
<gene>
    <name evidence="4" type="ORF">BCF38_10326</name>
    <name evidence="5" type="ORF">SAMN05421539_10326</name>
</gene>
<dbReference type="SMART" id="SM00862">
    <property type="entry name" value="Trans_reg_C"/>
    <property type="match status" value="1"/>
</dbReference>
<dbReference type="InterPro" id="IPR001867">
    <property type="entry name" value="OmpR/PhoB-type_DNA-bd"/>
</dbReference>
<evidence type="ECO:0000256" key="2">
    <source>
        <dbReference type="PROSITE-ProRule" id="PRU01091"/>
    </source>
</evidence>
<reference evidence="5 7" key="1">
    <citation type="submission" date="2016-10" db="EMBL/GenBank/DDBJ databases">
        <authorList>
            <person name="Cai Z."/>
        </authorList>
    </citation>
    <scope>NUCLEOTIDE SEQUENCE [LARGE SCALE GENOMIC DNA]</scope>
    <source>
        <strain evidence="5 7">DSM 25227</strain>
    </source>
</reference>
<evidence type="ECO:0000313" key="5">
    <source>
        <dbReference type="EMBL" id="SSA44205.1"/>
    </source>
</evidence>